<evidence type="ECO:0000313" key="3">
    <source>
        <dbReference type="Proteomes" id="UP000580654"/>
    </source>
</evidence>
<accession>A0A840YE16</accession>
<dbReference type="RefSeq" id="WP_184518981.1">
    <property type="nucleotide sequence ID" value="NZ_JACIJD010000011.1"/>
</dbReference>
<dbReference type="PROSITE" id="PS50851">
    <property type="entry name" value="CHEW"/>
    <property type="match status" value="1"/>
</dbReference>
<dbReference type="SMART" id="SM00260">
    <property type="entry name" value="CheW"/>
    <property type="match status" value="1"/>
</dbReference>
<dbReference type="InterPro" id="IPR002545">
    <property type="entry name" value="CheW-lke_dom"/>
</dbReference>
<reference evidence="2 3" key="1">
    <citation type="submission" date="2020-08" db="EMBL/GenBank/DDBJ databases">
        <title>Genomic Encyclopedia of Type Strains, Phase IV (KMG-IV): sequencing the most valuable type-strain genomes for metagenomic binning, comparative biology and taxonomic classification.</title>
        <authorList>
            <person name="Goeker M."/>
        </authorList>
    </citation>
    <scope>NUCLEOTIDE SEQUENCE [LARGE SCALE GENOMIC DNA]</scope>
    <source>
        <strain evidence="2 3">DSM 25622</strain>
    </source>
</reference>
<name>A0A840YE16_9PROT</name>
<proteinExistence type="predicted"/>
<evidence type="ECO:0000259" key="1">
    <source>
        <dbReference type="PROSITE" id="PS50851"/>
    </source>
</evidence>
<organism evidence="2 3">
    <name type="scientific">Muricoccus pecuniae</name>
    <dbReference type="NCBI Taxonomy" id="693023"/>
    <lineage>
        <taxon>Bacteria</taxon>
        <taxon>Pseudomonadati</taxon>
        <taxon>Pseudomonadota</taxon>
        <taxon>Alphaproteobacteria</taxon>
        <taxon>Acetobacterales</taxon>
        <taxon>Roseomonadaceae</taxon>
        <taxon>Muricoccus</taxon>
    </lineage>
</organism>
<sequence length="221" mass="21797">MRQPATGPESLGTLGEARAARLMEERARRLAARGAAAPAVTAAPVLLVALGGETFGLPLDGVAEVLPAEPPCPLPGSPPAVLGLRARAGRVHTLLDLAALLGLPLGAAGAHDVLLRPLPGFPAGRRLALRVGRALSAASPLPLPPERAPTRPDGAVAFHAALAAPTLSPASGAVALAASGLAAPAAPSAPDAAEGARVAVLDLARLLRPLATPSPPFAHGA</sequence>
<dbReference type="EMBL" id="JACIJD010000011">
    <property type="protein sequence ID" value="MBB5694617.1"/>
    <property type="molecule type" value="Genomic_DNA"/>
</dbReference>
<dbReference type="Pfam" id="PF01584">
    <property type="entry name" value="CheW"/>
    <property type="match status" value="1"/>
</dbReference>
<dbReference type="Gene3D" id="2.30.30.40">
    <property type="entry name" value="SH3 Domains"/>
    <property type="match status" value="1"/>
</dbReference>
<comment type="caution">
    <text evidence="2">The sequence shown here is derived from an EMBL/GenBank/DDBJ whole genome shotgun (WGS) entry which is preliminary data.</text>
</comment>
<dbReference type="Proteomes" id="UP000580654">
    <property type="component" value="Unassembled WGS sequence"/>
</dbReference>
<keyword evidence="3" id="KW-1185">Reference proteome</keyword>
<gene>
    <name evidence="2" type="ORF">FHS87_002669</name>
</gene>
<protein>
    <recommendedName>
        <fullName evidence="1">CheW-like domain-containing protein</fullName>
    </recommendedName>
</protein>
<feature type="domain" description="CheW-like" evidence="1">
    <location>
        <begin position="42"/>
        <end position="212"/>
    </location>
</feature>
<dbReference type="Gene3D" id="2.40.50.180">
    <property type="entry name" value="CheA-289, Domain 4"/>
    <property type="match status" value="1"/>
</dbReference>
<dbReference type="GO" id="GO:0007165">
    <property type="term" value="P:signal transduction"/>
    <property type="evidence" value="ECO:0007669"/>
    <property type="project" value="InterPro"/>
</dbReference>
<dbReference type="GO" id="GO:0006935">
    <property type="term" value="P:chemotaxis"/>
    <property type="evidence" value="ECO:0007669"/>
    <property type="project" value="InterPro"/>
</dbReference>
<evidence type="ECO:0000313" key="2">
    <source>
        <dbReference type="EMBL" id="MBB5694617.1"/>
    </source>
</evidence>
<dbReference type="InterPro" id="IPR036061">
    <property type="entry name" value="CheW-like_dom_sf"/>
</dbReference>
<dbReference type="AlphaFoldDB" id="A0A840YE16"/>
<dbReference type="SUPFAM" id="SSF50341">
    <property type="entry name" value="CheW-like"/>
    <property type="match status" value="1"/>
</dbReference>